<dbReference type="GO" id="GO:0008654">
    <property type="term" value="P:phospholipid biosynthetic process"/>
    <property type="evidence" value="ECO:0007669"/>
    <property type="project" value="UniProtKB-KW"/>
</dbReference>
<keyword evidence="3 10" id="KW-0444">Lipid biosynthesis</keyword>
<reference evidence="12" key="1">
    <citation type="submission" date="2020-10" db="EMBL/GenBank/DDBJ databases">
        <authorList>
            <person name="Gilroy R."/>
        </authorList>
    </citation>
    <scope>NUCLEOTIDE SEQUENCE</scope>
    <source>
        <strain evidence="12">11687</strain>
    </source>
</reference>
<dbReference type="EC" id="2.3.1.274" evidence="8 10"/>
<dbReference type="HAMAP" id="MF_00019">
    <property type="entry name" value="PlsX"/>
    <property type="match status" value="1"/>
</dbReference>
<comment type="catalytic activity">
    <reaction evidence="1 10">
        <text>a fatty acyl-[ACP] + phosphate = an acyl phosphate + holo-[ACP]</text>
        <dbReference type="Rhea" id="RHEA:42292"/>
        <dbReference type="Rhea" id="RHEA-COMP:9685"/>
        <dbReference type="Rhea" id="RHEA-COMP:14125"/>
        <dbReference type="ChEBI" id="CHEBI:43474"/>
        <dbReference type="ChEBI" id="CHEBI:59918"/>
        <dbReference type="ChEBI" id="CHEBI:64479"/>
        <dbReference type="ChEBI" id="CHEBI:138651"/>
        <dbReference type="EC" id="2.3.1.274"/>
    </reaction>
</comment>
<dbReference type="InterPro" id="IPR012281">
    <property type="entry name" value="Phospholipid_synth_PlsX-like"/>
</dbReference>
<comment type="pathway">
    <text evidence="10">Lipid metabolism; phospholipid metabolism.</text>
</comment>
<dbReference type="GO" id="GO:0043811">
    <property type="term" value="F:phosphate:acyl-[acyl carrier protein] acyltransferase activity"/>
    <property type="evidence" value="ECO:0007669"/>
    <property type="project" value="UniProtKB-UniRule"/>
</dbReference>
<evidence type="ECO:0000256" key="8">
    <source>
        <dbReference type="ARBA" id="ARBA00024069"/>
    </source>
</evidence>
<dbReference type="PANTHER" id="PTHR30100:SF1">
    <property type="entry name" value="PHOSPHATE ACYLTRANSFERASE"/>
    <property type="match status" value="1"/>
</dbReference>
<keyword evidence="12" id="KW-0012">Acyltransferase</keyword>
<evidence type="ECO:0000256" key="6">
    <source>
        <dbReference type="ARBA" id="ARBA00023209"/>
    </source>
</evidence>
<keyword evidence="2 10" id="KW-0963">Cytoplasm</keyword>
<dbReference type="AlphaFoldDB" id="A0A9D1MET6"/>
<keyword evidence="4 10" id="KW-0808">Transferase</keyword>
<dbReference type="Pfam" id="PF02504">
    <property type="entry name" value="FA_synthesis"/>
    <property type="match status" value="1"/>
</dbReference>
<feature type="compositionally biased region" description="Low complexity" evidence="11">
    <location>
        <begin position="337"/>
        <end position="346"/>
    </location>
</feature>
<comment type="subunit">
    <text evidence="9 10">Homodimer. Probably interacts with PlsY.</text>
</comment>
<comment type="function">
    <text evidence="10">Catalyzes the reversible formation of acyl-phosphate (acyl-PO(4)) from acyl-[acyl-carrier-protein] (acyl-ACP). This enzyme utilizes acyl-ACP as fatty acyl donor, but not acyl-CoA.</text>
</comment>
<evidence type="ECO:0000256" key="4">
    <source>
        <dbReference type="ARBA" id="ARBA00022679"/>
    </source>
</evidence>
<dbReference type="Gene3D" id="3.40.718.10">
    <property type="entry name" value="Isopropylmalate Dehydrogenase"/>
    <property type="match status" value="1"/>
</dbReference>
<dbReference type="Proteomes" id="UP000824081">
    <property type="component" value="Unassembled WGS sequence"/>
</dbReference>
<name>A0A9D1MET6_9FIRM</name>
<evidence type="ECO:0000256" key="3">
    <source>
        <dbReference type="ARBA" id="ARBA00022516"/>
    </source>
</evidence>
<evidence type="ECO:0000256" key="2">
    <source>
        <dbReference type="ARBA" id="ARBA00022490"/>
    </source>
</evidence>
<evidence type="ECO:0000256" key="9">
    <source>
        <dbReference type="ARBA" id="ARBA00046608"/>
    </source>
</evidence>
<comment type="subcellular location">
    <subcellularLocation>
        <location evidence="10">Cytoplasm</location>
    </subcellularLocation>
    <text evidence="10">Associated with the membrane possibly through PlsY.</text>
</comment>
<evidence type="ECO:0000256" key="11">
    <source>
        <dbReference type="SAM" id="MobiDB-lite"/>
    </source>
</evidence>
<protein>
    <recommendedName>
        <fullName evidence="8 10">Phosphate acyltransferase</fullName>
        <ecNumber evidence="8 10">2.3.1.274</ecNumber>
    </recommendedName>
    <alternativeName>
        <fullName evidence="10">Acyl-ACP phosphotransacylase</fullName>
    </alternativeName>
    <alternativeName>
        <fullName evidence="10">Acyl-[acyl-carrier-protein]--phosphate acyltransferase</fullName>
    </alternativeName>
    <alternativeName>
        <fullName evidence="10">Phosphate-acyl-ACP acyltransferase</fullName>
    </alternativeName>
</protein>
<reference evidence="12" key="2">
    <citation type="journal article" date="2021" name="PeerJ">
        <title>Extensive microbial diversity within the chicken gut microbiome revealed by metagenomics and culture.</title>
        <authorList>
            <person name="Gilroy R."/>
            <person name="Ravi A."/>
            <person name="Getino M."/>
            <person name="Pursley I."/>
            <person name="Horton D.L."/>
            <person name="Alikhan N.F."/>
            <person name="Baker D."/>
            <person name="Gharbi K."/>
            <person name="Hall N."/>
            <person name="Watson M."/>
            <person name="Adriaenssens E.M."/>
            <person name="Foster-Nyarko E."/>
            <person name="Jarju S."/>
            <person name="Secka A."/>
            <person name="Antonio M."/>
            <person name="Oren A."/>
            <person name="Chaudhuri R.R."/>
            <person name="La Ragione R."/>
            <person name="Hildebrand F."/>
            <person name="Pallen M.J."/>
        </authorList>
    </citation>
    <scope>NUCLEOTIDE SEQUENCE</scope>
    <source>
        <strain evidence="12">11687</strain>
    </source>
</reference>
<comment type="caution">
    <text evidence="12">The sequence shown here is derived from an EMBL/GenBank/DDBJ whole genome shotgun (WGS) entry which is preliminary data.</text>
</comment>
<keyword evidence="7 10" id="KW-1208">Phospholipid metabolism</keyword>
<evidence type="ECO:0000256" key="5">
    <source>
        <dbReference type="ARBA" id="ARBA00023098"/>
    </source>
</evidence>
<sequence>MIKIAIDAMGGDFAPAAQVQGAVLALEKAKDFSVVLVGDEEKIRRELSGLKYDSSRVEIVHAPDVITNDDVPTKAVRTKRDSSTVVAFELLKEGRADALVSSGATGAVLTAAVLILGRIRGISRPALCPRIPNLRGTGTLLCDCGANLECKPVNLVHFAMMATAYAQAAYGMKSPKVGLLSNGTEDHKGDALHQESNALLRELSCIDYAGNVEGRDIMVGDVDIVVADGFTGNIALKSIEGCGKAISGIMKREFKKNLFSKLRAAIVYDVIKNIKKSADYETMGGAMFLGLKKAVVKAHGNSKPAGFAVCVGQAVDVVRGDMVGRIEKMLKIAQPEETAAPAEKAASGVSAPSEAAGPENEGGNA</sequence>
<dbReference type="GO" id="GO:0005737">
    <property type="term" value="C:cytoplasm"/>
    <property type="evidence" value="ECO:0007669"/>
    <property type="project" value="UniProtKB-SubCell"/>
</dbReference>
<evidence type="ECO:0000313" key="13">
    <source>
        <dbReference type="Proteomes" id="UP000824081"/>
    </source>
</evidence>
<dbReference type="NCBIfam" id="TIGR00182">
    <property type="entry name" value="plsX"/>
    <property type="match status" value="1"/>
</dbReference>
<feature type="region of interest" description="Disordered" evidence="11">
    <location>
        <begin position="337"/>
        <end position="365"/>
    </location>
</feature>
<keyword evidence="5 10" id="KW-0443">Lipid metabolism</keyword>
<gene>
    <name evidence="10 12" type="primary">plsX</name>
    <name evidence="12" type="ORF">IAC57_02470</name>
</gene>
<dbReference type="GO" id="GO:0006633">
    <property type="term" value="P:fatty acid biosynthetic process"/>
    <property type="evidence" value="ECO:0007669"/>
    <property type="project" value="UniProtKB-UniRule"/>
</dbReference>
<organism evidence="12 13">
    <name type="scientific">Candidatus Scatosoma pullistercoris</name>
    <dbReference type="NCBI Taxonomy" id="2840934"/>
    <lineage>
        <taxon>Bacteria</taxon>
        <taxon>Bacillati</taxon>
        <taxon>Bacillota</taxon>
        <taxon>Clostridia</taxon>
        <taxon>Candidatus Scatosoma</taxon>
    </lineage>
</organism>
<dbReference type="PANTHER" id="PTHR30100">
    <property type="entry name" value="FATTY ACID/PHOSPHOLIPID SYNTHESIS PROTEIN PLSX"/>
    <property type="match status" value="1"/>
</dbReference>
<evidence type="ECO:0000256" key="7">
    <source>
        <dbReference type="ARBA" id="ARBA00023264"/>
    </source>
</evidence>
<evidence type="ECO:0000256" key="1">
    <source>
        <dbReference type="ARBA" id="ARBA00001232"/>
    </source>
</evidence>
<dbReference type="SUPFAM" id="SSF53659">
    <property type="entry name" value="Isocitrate/Isopropylmalate dehydrogenase-like"/>
    <property type="match status" value="1"/>
</dbReference>
<evidence type="ECO:0000313" key="12">
    <source>
        <dbReference type="EMBL" id="HIU58944.1"/>
    </source>
</evidence>
<proteinExistence type="inferred from homology"/>
<dbReference type="InterPro" id="IPR003664">
    <property type="entry name" value="FA_synthesis"/>
</dbReference>
<keyword evidence="6 10" id="KW-0594">Phospholipid biosynthesis</keyword>
<dbReference type="EMBL" id="DVMZ01000066">
    <property type="protein sequence ID" value="HIU58944.1"/>
    <property type="molecule type" value="Genomic_DNA"/>
</dbReference>
<evidence type="ECO:0000256" key="10">
    <source>
        <dbReference type="HAMAP-Rule" id="MF_00019"/>
    </source>
</evidence>
<comment type="similarity">
    <text evidence="10">Belongs to the PlsX family.</text>
</comment>
<dbReference type="PIRSF" id="PIRSF002465">
    <property type="entry name" value="Phsphlp_syn_PlsX"/>
    <property type="match status" value="1"/>
</dbReference>
<accession>A0A9D1MET6</accession>